<organism evidence="1 2">
    <name type="scientific">Tatumella ptyseos</name>
    <dbReference type="NCBI Taxonomy" id="82987"/>
    <lineage>
        <taxon>Bacteria</taxon>
        <taxon>Pseudomonadati</taxon>
        <taxon>Pseudomonadota</taxon>
        <taxon>Gammaproteobacteria</taxon>
        <taxon>Enterobacterales</taxon>
        <taxon>Erwiniaceae</taxon>
        <taxon>Tatumella</taxon>
    </lineage>
</organism>
<dbReference type="GO" id="GO:0008081">
    <property type="term" value="F:phosphoric diester hydrolase activity"/>
    <property type="evidence" value="ECO:0007669"/>
    <property type="project" value="InterPro"/>
</dbReference>
<protein>
    <submittedName>
        <fullName evidence="1">Uncharacterized protein</fullName>
    </submittedName>
</protein>
<accession>A0A2X5NH00</accession>
<dbReference type="KEGG" id="tpty:NCTC11468_00669"/>
<reference evidence="1 2" key="1">
    <citation type="submission" date="2018-06" db="EMBL/GenBank/DDBJ databases">
        <authorList>
            <consortium name="Pathogen Informatics"/>
            <person name="Doyle S."/>
        </authorList>
    </citation>
    <scope>NUCLEOTIDE SEQUENCE [LARGE SCALE GENOMIC DNA]</scope>
    <source>
        <strain evidence="1 2">NCTC11468</strain>
    </source>
</reference>
<sequence>MQILSHRGLWTTAEEKNSLQAFCQSFSAGFGTETDVRIIAENWSFLMIFHTRDVFY</sequence>
<dbReference type="Proteomes" id="UP000248758">
    <property type="component" value="Chromosome 1"/>
</dbReference>
<dbReference type="AlphaFoldDB" id="A0A2X5NH00"/>
<dbReference type="GO" id="GO:0006629">
    <property type="term" value="P:lipid metabolic process"/>
    <property type="evidence" value="ECO:0007669"/>
    <property type="project" value="InterPro"/>
</dbReference>
<proteinExistence type="predicted"/>
<evidence type="ECO:0000313" key="1">
    <source>
        <dbReference type="EMBL" id="SQK72416.1"/>
    </source>
</evidence>
<name>A0A2X5NH00_9GAMM</name>
<dbReference type="SUPFAM" id="SSF51695">
    <property type="entry name" value="PLC-like phosphodiesterases"/>
    <property type="match status" value="1"/>
</dbReference>
<dbReference type="EMBL" id="LS483499">
    <property type="protein sequence ID" value="SQK72416.1"/>
    <property type="molecule type" value="Genomic_DNA"/>
</dbReference>
<gene>
    <name evidence="1" type="ORF">NCTC11468_00669</name>
</gene>
<evidence type="ECO:0000313" key="2">
    <source>
        <dbReference type="Proteomes" id="UP000248758"/>
    </source>
</evidence>
<dbReference type="InterPro" id="IPR017946">
    <property type="entry name" value="PLC-like_Pdiesterase_TIM-brl"/>
</dbReference>